<dbReference type="EMBL" id="MSFL01000012">
    <property type="protein sequence ID" value="PWY82081.1"/>
    <property type="molecule type" value="Genomic_DNA"/>
</dbReference>
<proteinExistence type="predicted"/>
<protein>
    <recommendedName>
        <fullName evidence="3">F-box domain-containing protein</fullName>
    </recommendedName>
</protein>
<evidence type="ECO:0000313" key="1">
    <source>
        <dbReference type="EMBL" id="PWY82081.1"/>
    </source>
</evidence>
<evidence type="ECO:0000313" key="2">
    <source>
        <dbReference type="Proteomes" id="UP000247233"/>
    </source>
</evidence>
<evidence type="ECO:0008006" key="3">
    <source>
        <dbReference type="Google" id="ProtNLM"/>
    </source>
</evidence>
<sequence>MSPLKPVDPATLYPGYETLPGTLHLWRPENPLCQICNGWIQGFGKAYSLKPSVLLEQRLSWGFHSAWDMEEMNLWYAKTWQTVYRMILYDPATREYRLSGTCQEPPEIHAGDYLVPHRWYEGVVWFPRELKAEFTDRLANPVMLRANEDPEKMDRLVGYTVHALCWKMLEKHLGRYLEYDVQNVSRAVRLRFLKMHSLPHPRAFELTNLISADTRTLATRAVPLLIKKATPRRKGPPQILIETSDRAVYSRLNYLPLELQYLIMDRIPPEDALRIQRALRWSLPDAYWRSRINSKVVFEVRSCSQLTLNWQYLCLKLEELEAKDTVRRLYSLPSSLKIRAALFKHLDLIKEDLAEVPLDGIPYQVELSG</sequence>
<dbReference type="RefSeq" id="XP_025399346.1">
    <property type="nucleotide sequence ID" value="XM_025546610.1"/>
</dbReference>
<gene>
    <name evidence="1" type="ORF">BO70DRAFT_396373</name>
</gene>
<dbReference type="AlphaFoldDB" id="A0A317W8M0"/>
<accession>A0A317W8M0</accession>
<keyword evidence="2" id="KW-1185">Reference proteome</keyword>
<reference evidence="1 2" key="1">
    <citation type="submission" date="2016-12" db="EMBL/GenBank/DDBJ databases">
        <title>The genomes of Aspergillus section Nigri reveals drivers in fungal speciation.</title>
        <authorList>
            <consortium name="DOE Joint Genome Institute"/>
            <person name="Vesth T.C."/>
            <person name="Nybo J."/>
            <person name="Theobald S."/>
            <person name="Brandl J."/>
            <person name="Frisvad J.C."/>
            <person name="Nielsen K.F."/>
            <person name="Lyhne E.K."/>
            <person name="Kogle M.E."/>
            <person name="Kuo A."/>
            <person name="Riley R."/>
            <person name="Clum A."/>
            <person name="Nolan M."/>
            <person name="Lipzen A."/>
            <person name="Salamov A."/>
            <person name="Henrissat B."/>
            <person name="Wiebenga A."/>
            <person name="De Vries R.P."/>
            <person name="Grigoriev I.V."/>
            <person name="Mortensen U.H."/>
            <person name="Andersen M.R."/>
            <person name="Baker S.E."/>
        </authorList>
    </citation>
    <scope>NUCLEOTIDE SEQUENCE [LARGE SCALE GENOMIC DNA]</scope>
    <source>
        <strain evidence="1 2">CBS 117.55</strain>
    </source>
</reference>
<dbReference type="OrthoDB" id="4381838at2759"/>
<name>A0A317W8M0_9EURO</name>
<comment type="caution">
    <text evidence="1">The sequence shown here is derived from an EMBL/GenBank/DDBJ whole genome shotgun (WGS) entry which is preliminary data.</text>
</comment>
<dbReference type="Proteomes" id="UP000247233">
    <property type="component" value="Unassembled WGS sequence"/>
</dbReference>
<dbReference type="VEuPathDB" id="FungiDB:BO70DRAFT_396373"/>
<organism evidence="1 2">
    <name type="scientific">Aspergillus heteromorphus CBS 117.55</name>
    <dbReference type="NCBI Taxonomy" id="1448321"/>
    <lineage>
        <taxon>Eukaryota</taxon>
        <taxon>Fungi</taxon>
        <taxon>Dikarya</taxon>
        <taxon>Ascomycota</taxon>
        <taxon>Pezizomycotina</taxon>
        <taxon>Eurotiomycetes</taxon>
        <taxon>Eurotiomycetidae</taxon>
        <taxon>Eurotiales</taxon>
        <taxon>Aspergillaceae</taxon>
        <taxon>Aspergillus</taxon>
        <taxon>Aspergillus subgen. Circumdati</taxon>
    </lineage>
</organism>
<dbReference type="GeneID" id="37068847"/>